<dbReference type="SUPFAM" id="SSF53067">
    <property type="entry name" value="Actin-like ATPase domain"/>
    <property type="match status" value="1"/>
</dbReference>
<dbReference type="STRING" id="1798550.A2927_00035"/>
<accession>A0A1G2BM46</accession>
<dbReference type="AlphaFoldDB" id="A0A1G2BM46"/>
<dbReference type="Pfam" id="PF00814">
    <property type="entry name" value="TsaD"/>
    <property type="match status" value="1"/>
</dbReference>
<protein>
    <recommendedName>
        <fullName evidence="1">Gcp-like domain-containing protein</fullName>
    </recommendedName>
</protein>
<organism evidence="2 3">
    <name type="scientific">Candidatus Komeilibacteria bacterium RIFCSPLOWO2_01_FULL_45_10</name>
    <dbReference type="NCBI Taxonomy" id="1798550"/>
    <lineage>
        <taxon>Bacteria</taxon>
        <taxon>Candidatus Komeiliibacteriota</taxon>
    </lineage>
</organism>
<name>A0A1G2BM46_9BACT</name>
<gene>
    <name evidence="2" type="ORF">A2927_00035</name>
</gene>
<dbReference type="InterPro" id="IPR043129">
    <property type="entry name" value="ATPase_NBD"/>
</dbReference>
<feature type="domain" description="Gcp-like" evidence="1">
    <location>
        <begin position="37"/>
        <end position="106"/>
    </location>
</feature>
<evidence type="ECO:0000313" key="2">
    <source>
        <dbReference type="EMBL" id="OGY89400.1"/>
    </source>
</evidence>
<proteinExistence type="predicted"/>
<dbReference type="InterPro" id="IPR000905">
    <property type="entry name" value="Gcp-like_dom"/>
</dbReference>
<dbReference type="EMBL" id="MHKL01000019">
    <property type="protein sequence ID" value="OGY89400.1"/>
    <property type="molecule type" value="Genomic_DNA"/>
</dbReference>
<evidence type="ECO:0000313" key="3">
    <source>
        <dbReference type="Proteomes" id="UP000178849"/>
    </source>
</evidence>
<dbReference type="Proteomes" id="UP000178849">
    <property type="component" value="Unassembled WGS sequence"/>
</dbReference>
<comment type="caution">
    <text evidence="2">The sequence shown here is derived from an EMBL/GenBank/DDBJ whole genome shotgun (WGS) entry which is preliminary data.</text>
</comment>
<evidence type="ECO:0000259" key="1">
    <source>
        <dbReference type="Pfam" id="PF00814"/>
    </source>
</evidence>
<reference evidence="2 3" key="1">
    <citation type="journal article" date="2016" name="Nat. Commun.">
        <title>Thousands of microbial genomes shed light on interconnected biogeochemical processes in an aquifer system.</title>
        <authorList>
            <person name="Anantharaman K."/>
            <person name="Brown C.T."/>
            <person name="Hug L.A."/>
            <person name="Sharon I."/>
            <person name="Castelle C.J."/>
            <person name="Probst A.J."/>
            <person name="Thomas B.C."/>
            <person name="Singh A."/>
            <person name="Wilkins M.J."/>
            <person name="Karaoz U."/>
            <person name="Brodie E.L."/>
            <person name="Williams K.H."/>
            <person name="Hubbard S.S."/>
            <person name="Banfield J.F."/>
        </authorList>
    </citation>
    <scope>NUCLEOTIDE SEQUENCE [LARGE SCALE GENOMIC DNA]</scope>
</reference>
<dbReference type="Gene3D" id="3.30.420.40">
    <property type="match status" value="1"/>
</dbReference>
<sequence>MILFINTSQTDLIQLKLIAKGKIVRELENHENFKQAELLLKMIDKLFRESRIPRLYSGQVANRDLTAVAVVSGPGAFSALRLGIATVNALAWSLKIPLIELSADEAVSDKKLLDVLKLKTQNSKLPSTSLRTGKAKSFIPIIPKYGREPNITESKKQKIK</sequence>